<dbReference type="InterPro" id="IPR026960">
    <property type="entry name" value="RVT-Znf"/>
</dbReference>
<protein>
    <recommendedName>
        <fullName evidence="1">Reverse transcriptase zinc-binding domain-containing protein</fullName>
    </recommendedName>
</protein>
<accession>A0AAV2E5X3</accession>
<organism evidence="2 3">
    <name type="scientific">Linum trigynum</name>
    <dbReference type="NCBI Taxonomy" id="586398"/>
    <lineage>
        <taxon>Eukaryota</taxon>
        <taxon>Viridiplantae</taxon>
        <taxon>Streptophyta</taxon>
        <taxon>Embryophyta</taxon>
        <taxon>Tracheophyta</taxon>
        <taxon>Spermatophyta</taxon>
        <taxon>Magnoliopsida</taxon>
        <taxon>eudicotyledons</taxon>
        <taxon>Gunneridae</taxon>
        <taxon>Pentapetalae</taxon>
        <taxon>rosids</taxon>
        <taxon>fabids</taxon>
        <taxon>Malpighiales</taxon>
        <taxon>Linaceae</taxon>
        <taxon>Linum</taxon>
    </lineage>
</organism>
<dbReference type="Pfam" id="PF13966">
    <property type="entry name" value="zf-RVT"/>
    <property type="match status" value="1"/>
</dbReference>
<dbReference type="Proteomes" id="UP001497516">
    <property type="component" value="Chromosome 4"/>
</dbReference>
<dbReference type="PANTHER" id="PTHR36617:SF15">
    <property type="entry name" value="REVERSE TRANSCRIPTASE ZINC-BINDING DOMAIN-CONTAINING PROTEIN"/>
    <property type="match status" value="1"/>
</dbReference>
<name>A0AAV2E5X3_9ROSI</name>
<dbReference type="AlphaFoldDB" id="A0AAV2E5X3"/>
<gene>
    <name evidence="2" type="ORF">LTRI10_LOCUS22549</name>
</gene>
<keyword evidence="3" id="KW-1185">Reference proteome</keyword>
<feature type="domain" description="Reverse transcriptase zinc-binding" evidence="1">
    <location>
        <begin position="121"/>
        <end position="192"/>
    </location>
</feature>
<sequence length="195" mass="22303">MNIFRPCQGSSFAWSSINKAASLLKKGCAWNIHNGKSTNFWLDNWILQEPLIEAASQPIPEEERVQTVASYMDVNGRWDITHLSQWLSTDIIQKITAVMVDPLSPDADQIFWKASANGRLTTKTTYQLSQPGRVEPNDRIWKAIWKLPTPEWVRCFAWLVFLGRIATNVLRFCRKCSDSPDCDRCEDTPETVPTD</sequence>
<dbReference type="EMBL" id="OZ034817">
    <property type="protein sequence ID" value="CAL1381148.1"/>
    <property type="molecule type" value="Genomic_DNA"/>
</dbReference>
<evidence type="ECO:0000259" key="1">
    <source>
        <dbReference type="Pfam" id="PF13966"/>
    </source>
</evidence>
<reference evidence="2 3" key="1">
    <citation type="submission" date="2024-04" db="EMBL/GenBank/DDBJ databases">
        <authorList>
            <person name="Fracassetti M."/>
        </authorList>
    </citation>
    <scope>NUCLEOTIDE SEQUENCE [LARGE SCALE GENOMIC DNA]</scope>
</reference>
<proteinExistence type="predicted"/>
<dbReference type="PANTHER" id="PTHR36617">
    <property type="entry name" value="PROTEIN, PUTATIVE-RELATED"/>
    <property type="match status" value="1"/>
</dbReference>
<evidence type="ECO:0000313" key="3">
    <source>
        <dbReference type="Proteomes" id="UP001497516"/>
    </source>
</evidence>
<evidence type="ECO:0000313" key="2">
    <source>
        <dbReference type="EMBL" id="CAL1381148.1"/>
    </source>
</evidence>